<evidence type="ECO:0000256" key="1">
    <source>
        <dbReference type="SAM" id="Phobius"/>
    </source>
</evidence>
<proteinExistence type="predicted"/>
<organism evidence="2 3">
    <name type="scientific">Mesonia mobilis</name>
    <dbReference type="NCBI Taxonomy" id="369791"/>
    <lineage>
        <taxon>Bacteria</taxon>
        <taxon>Pseudomonadati</taxon>
        <taxon>Bacteroidota</taxon>
        <taxon>Flavobacteriia</taxon>
        <taxon>Flavobacteriales</taxon>
        <taxon>Flavobacteriaceae</taxon>
        <taxon>Mesonia</taxon>
    </lineage>
</organism>
<reference evidence="3" key="1">
    <citation type="journal article" date="2019" name="Int. J. Syst. Evol. Microbiol.">
        <title>The Global Catalogue of Microorganisms (GCM) 10K type strain sequencing project: providing services to taxonomists for standard genome sequencing and annotation.</title>
        <authorList>
            <consortium name="The Broad Institute Genomics Platform"/>
            <consortium name="The Broad Institute Genome Sequencing Center for Infectious Disease"/>
            <person name="Wu L."/>
            <person name="Ma J."/>
        </authorList>
    </citation>
    <scope>NUCLEOTIDE SEQUENCE [LARGE SCALE GENOMIC DNA]</scope>
    <source>
        <strain evidence="3">KCTC 12708</strain>
    </source>
</reference>
<keyword evidence="1" id="KW-0472">Membrane</keyword>
<dbReference type="GeneID" id="94370492"/>
<accession>A0ABQ3C312</accession>
<gene>
    <name evidence="2" type="ORF">GCM10008088_28300</name>
</gene>
<comment type="caution">
    <text evidence="2">The sequence shown here is derived from an EMBL/GenBank/DDBJ whole genome shotgun (WGS) entry which is preliminary data.</text>
</comment>
<dbReference type="EMBL" id="BMWY01000017">
    <property type="protein sequence ID" value="GGZ65305.1"/>
    <property type="molecule type" value="Genomic_DNA"/>
</dbReference>
<dbReference type="Proteomes" id="UP000615593">
    <property type="component" value="Unassembled WGS sequence"/>
</dbReference>
<protein>
    <submittedName>
        <fullName evidence="2">Uncharacterized protein</fullName>
    </submittedName>
</protein>
<dbReference type="RefSeq" id="WP_169558817.1">
    <property type="nucleotide sequence ID" value="NZ_BMWY01000017.1"/>
</dbReference>
<evidence type="ECO:0000313" key="2">
    <source>
        <dbReference type="EMBL" id="GGZ65305.1"/>
    </source>
</evidence>
<evidence type="ECO:0000313" key="3">
    <source>
        <dbReference type="Proteomes" id="UP000615593"/>
    </source>
</evidence>
<keyword evidence="3" id="KW-1185">Reference proteome</keyword>
<feature type="transmembrane region" description="Helical" evidence="1">
    <location>
        <begin position="34"/>
        <end position="53"/>
    </location>
</feature>
<keyword evidence="1" id="KW-0812">Transmembrane</keyword>
<name>A0ABQ3C312_9FLAO</name>
<sequence length="56" mass="6739">MRHRLLTDIGGFIWWLFIKFGKTDLEKEQAKENWSRNLFIFLLTVLLVAFISIKLK</sequence>
<keyword evidence="1" id="KW-1133">Transmembrane helix</keyword>